<keyword evidence="2" id="KW-1185">Reference proteome</keyword>
<dbReference type="OrthoDB" id="5873870at2759"/>
<evidence type="ECO:0000313" key="1">
    <source>
        <dbReference type="EMBL" id="PAV83278.1"/>
    </source>
</evidence>
<dbReference type="Proteomes" id="UP000218231">
    <property type="component" value="Unassembled WGS sequence"/>
</dbReference>
<evidence type="ECO:0008006" key="3">
    <source>
        <dbReference type="Google" id="ProtNLM"/>
    </source>
</evidence>
<proteinExistence type="predicted"/>
<name>A0A2A2LAZ6_9BILA</name>
<comment type="caution">
    <text evidence="1">The sequence shown here is derived from an EMBL/GenBank/DDBJ whole genome shotgun (WGS) entry which is preliminary data.</text>
</comment>
<reference evidence="1 2" key="1">
    <citation type="journal article" date="2017" name="Curr. Biol.">
        <title>Genome architecture and evolution of a unichromosomal asexual nematode.</title>
        <authorList>
            <person name="Fradin H."/>
            <person name="Zegar C."/>
            <person name="Gutwein M."/>
            <person name="Lucas J."/>
            <person name="Kovtun M."/>
            <person name="Corcoran D."/>
            <person name="Baugh L.R."/>
            <person name="Kiontke K."/>
            <person name="Gunsalus K."/>
            <person name="Fitch D.H."/>
            <person name="Piano F."/>
        </authorList>
    </citation>
    <scope>NUCLEOTIDE SEQUENCE [LARGE SCALE GENOMIC DNA]</scope>
    <source>
        <strain evidence="1">PF1309</strain>
    </source>
</reference>
<accession>A0A2A2LAZ6</accession>
<organism evidence="1 2">
    <name type="scientific">Diploscapter pachys</name>
    <dbReference type="NCBI Taxonomy" id="2018661"/>
    <lineage>
        <taxon>Eukaryota</taxon>
        <taxon>Metazoa</taxon>
        <taxon>Ecdysozoa</taxon>
        <taxon>Nematoda</taxon>
        <taxon>Chromadorea</taxon>
        <taxon>Rhabditida</taxon>
        <taxon>Rhabditina</taxon>
        <taxon>Rhabditomorpha</taxon>
        <taxon>Rhabditoidea</taxon>
        <taxon>Rhabditidae</taxon>
        <taxon>Diploscapter</taxon>
    </lineage>
</organism>
<sequence length="208" mass="23587">MALANVILNPSKSVTYMPMGMKQLAEVSIENNEATPIVYGLVRPNEKKTIRLIFKGLGDKKCPTKDRHTCVLVTTTSSNVCPEFVWKNHRCRAQMAESSIVKRTLKILFVGVNDAADKEKKMDIEQPAMVIDKSQNVAGNILIQTGGGFQDIKQQPCRPSGVVKAKYFEIKRKHIFNIHDVIDNEHIFNIYDVIDNEHNNSNNYIDLW</sequence>
<evidence type="ECO:0000313" key="2">
    <source>
        <dbReference type="Proteomes" id="UP000218231"/>
    </source>
</evidence>
<dbReference type="EMBL" id="LIAE01006973">
    <property type="protein sequence ID" value="PAV83278.1"/>
    <property type="molecule type" value="Genomic_DNA"/>
</dbReference>
<dbReference type="STRING" id="2018661.A0A2A2LAZ6"/>
<gene>
    <name evidence="1" type="ORF">WR25_19823</name>
</gene>
<protein>
    <recommendedName>
        <fullName evidence="3">Major sperm protein</fullName>
    </recommendedName>
</protein>
<dbReference type="AlphaFoldDB" id="A0A2A2LAZ6"/>